<organism evidence="2 3">
    <name type="scientific">Talaromyces proteolyticus</name>
    <dbReference type="NCBI Taxonomy" id="1131652"/>
    <lineage>
        <taxon>Eukaryota</taxon>
        <taxon>Fungi</taxon>
        <taxon>Dikarya</taxon>
        <taxon>Ascomycota</taxon>
        <taxon>Pezizomycotina</taxon>
        <taxon>Eurotiomycetes</taxon>
        <taxon>Eurotiomycetidae</taxon>
        <taxon>Eurotiales</taxon>
        <taxon>Trichocomaceae</taxon>
        <taxon>Talaromyces</taxon>
        <taxon>Talaromyces sect. Bacilispori</taxon>
    </lineage>
</organism>
<dbReference type="PANTHER" id="PTHR38167">
    <property type="entry name" value="C2H2-TYPE DOMAIN-CONTAINING PROTEIN"/>
    <property type="match status" value="1"/>
</dbReference>
<feature type="compositionally biased region" description="Acidic residues" evidence="1">
    <location>
        <begin position="61"/>
        <end position="80"/>
    </location>
</feature>
<dbReference type="EMBL" id="JAJTJA010000002">
    <property type="protein sequence ID" value="KAH8704078.1"/>
    <property type="molecule type" value="Genomic_DNA"/>
</dbReference>
<reference evidence="2" key="1">
    <citation type="submission" date="2021-12" db="EMBL/GenBank/DDBJ databases">
        <title>Convergent genome expansion in fungi linked to evolution of root-endophyte symbiosis.</title>
        <authorList>
            <consortium name="DOE Joint Genome Institute"/>
            <person name="Ke Y.-H."/>
            <person name="Bonito G."/>
            <person name="Liao H.-L."/>
            <person name="Looney B."/>
            <person name="Rojas-Flechas A."/>
            <person name="Nash J."/>
            <person name="Hameed K."/>
            <person name="Schadt C."/>
            <person name="Martin F."/>
            <person name="Crous P.W."/>
            <person name="Miettinen O."/>
            <person name="Magnuson J.K."/>
            <person name="Labbe J."/>
            <person name="Jacobson D."/>
            <person name="Doktycz M.J."/>
            <person name="Veneault-Fourrey C."/>
            <person name="Kuo A."/>
            <person name="Mondo S."/>
            <person name="Calhoun S."/>
            <person name="Riley R."/>
            <person name="Ohm R."/>
            <person name="LaButti K."/>
            <person name="Andreopoulos B."/>
            <person name="Pangilinan J."/>
            <person name="Nolan M."/>
            <person name="Tritt A."/>
            <person name="Clum A."/>
            <person name="Lipzen A."/>
            <person name="Daum C."/>
            <person name="Barry K."/>
            <person name="Grigoriev I.V."/>
            <person name="Vilgalys R."/>
        </authorList>
    </citation>
    <scope>NUCLEOTIDE SEQUENCE</scope>
    <source>
        <strain evidence="2">PMI_201</strain>
    </source>
</reference>
<evidence type="ECO:0000313" key="3">
    <source>
        <dbReference type="Proteomes" id="UP001201262"/>
    </source>
</evidence>
<dbReference type="Proteomes" id="UP001201262">
    <property type="component" value="Unassembled WGS sequence"/>
</dbReference>
<evidence type="ECO:0000313" key="2">
    <source>
        <dbReference type="EMBL" id="KAH8704078.1"/>
    </source>
</evidence>
<evidence type="ECO:0008006" key="4">
    <source>
        <dbReference type="Google" id="ProtNLM"/>
    </source>
</evidence>
<keyword evidence="3" id="KW-1185">Reference proteome</keyword>
<feature type="region of interest" description="Disordered" evidence="1">
    <location>
        <begin position="49"/>
        <end position="92"/>
    </location>
</feature>
<feature type="compositionally biased region" description="Polar residues" evidence="1">
    <location>
        <begin position="49"/>
        <end position="58"/>
    </location>
</feature>
<accession>A0AAD4L0P5</accession>
<comment type="caution">
    <text evidence="2">The sequence shown here is derived from an EMBL/GenBank/DDBJ whole genome shotgun (WGS) entry which is preliminary data.</text>
</comment>
<proteinExistence type="predicted"/>
<evidence type="ECO:0000256" key="1">
    <source>
        <dbReference type="SAM" id="MobiDB-lite"/>
    </source>
</evidence>
<dbReference type="AlphaFoldDB" id="A0AAD4L0P5"/>
<dbReference type="RefSeq" id="XP_046077096.1">
    <property type="nucleotide sequence ID" value="XM_046222001.1"/>
</dbReference>
<dbReference type="PANTHER" id="PTHR38167:SF1">
    <property type="entry name" value="C2H2-TYPE DOMAIN-CONTAINING PROTEIN"/>
    <property type="match status" value="1"/>
</dbReference>
<sequence>MQSASEPLDQAFAAAPRWVLHDILKELFREVGPAREIITKKLVITEDQAQCGENNSSGEGDTSEDLETSDDSDASSEEQEVTSAAPKTSSKRLRPRYAWCINCEKDFDTTENTKKSCRYHPEYCEADSDEFPDHDERCHGPMDTPENRENFPDRFVFECCDRTLEEEPCKVGWHVEDTEGPIKRRKI</sequence>
<dbReference type="GeneID" id="70252288"/>
<protein>
    <recommendedName>
        <fullName evidence="4">C2H2-type domain-containing protein</fullName>
    </recommendedName>
</protein>
<gene>
    <name evidence="2" type="ORF">BGW36DRAFT_458210</name>
</gene>
<name>A0AAD4L0P5_9EURO</name>